<dbReference type="FunFam" id="3.40.50.1010:FF:000006">
    <property type="entry name" value="rRNA-processing protein UTP23 homolog"/>
    <property type="match status" value="1"/>
</dbReference>
<feature type="non-terminal residue" evidence="10">
    <location>
        <position position="234"/>
    </location>
</feature>
<dbReference type="Pfam" id="PF04900">
    <property type="entry name" value="Fcf1"/>
    <property type="match status" value="1"/>
</dbReference>
<dbReference type="InterPro" id="IPR029060">
    <property type="entry name" value="PIN-like_dom_sf"/>
</dbReference>
<evidence type="ECO:0000256" key="5">
    <source>
        <dbReference type="ARBA" id="ARBA00037300"/>
    </source>
</evidence>
<evidence type="ECO:0000256" key="6">
    <source>
        <dbReference type="ARBA" id="ARBA00038503"/>
    </source>
</evidence>
<protein>
    <recommendedName>
        <fullName evidence="7">U three protein 23</fullName>
    </recommendedName>
</protein>
<comment type="subcellular location">
    <subcellularLocation>
        <location evidence="1">Nucleus</location>
        <location evidence="1">Nucleolus</location>
    </subcellularLocation>
</comment>
<dbReference type="FunCoup" id="I4YI74">
    <property type="interactions" value="609"/>
</dbReference>
<name>I4YI74_WALMC</name>
<reference evidence="10 11" key="1">
    <citation type="journal article" date="2012" name="Fungal Genet. Biol.">
        <title>The genome of the xerotolerant mold Wallemia sebi reveals adaptations to osmotic stress and suggests cryptic sexual reproduction.</title>
        <authorList>
            <person name="Padamsee M."/>
            <person name="Kumar T.K.A."/>
            <person name="Riley R."/>
            <person name="Binder M."/>
            <person name="Boyd A."/>
            <person name="Calvo A.M."/>
            <person name="Furukawa K."/>
            <person name="Hesse C."/>
            <person name="Hohmann S."/>
            <person name="James T.Y."/>
            <person name="LaButti K."/>
            <person name="Lapidus A."/>
            <person name="Lindquist E."/>
            <person name="Lucas S."/>
            <person name="Miller K."/>
            <person name="Shantappa S."/>
            <person name="Grigoriev I.V."/>
            <person name="Hibbett D.S."/>
            <person name="McLaughlin D.J."/>
            <person name="Spatafora J.W."/>
            <person name="Aime M.C."/>
        </authorList>
    </citation>
    <scope>NUCLEOTIDE SEQUENCE [LARGE SCALE GENOMIC DNA]</scope>
    <source>
        <strain evidence="11">ATCC MYA-4683 / CBS 633.66</strain>
    </source>
</reference>
<dbReference type="Gene3D" id="3.40.50.1010">
    <property type="entry name" value="5'-nuclease"/>
    <property type="match status" value="1"/>
</dbReference>
<feature type="compositionally biased region" description="Basic residues" evidence="8">
    <location>
        <begin position="225"/>
        <end position="234"/>
    </location>
</feature>
<feature type="region of interest" description="Disordered" evidence="8">
    <location>
        <begin position="168"/>
        <end position="234"/>
    </location>
</feature>
<accession>I4YI74</accession>
<evidence type="ECO:0000259" key="9">
    <source>
        <dbReference type="Pfam" id="PF24779"/>
    </source>
</evidence>
<dbReference type="InterPro" id="IPR057776">
    <property type="entry name" value="UTP23_sensor"/>
</dbReference>
<keyword evidence="2" id="KW-0690">Ribosome biogenesis</keyword>
<dbReference type="SUPFAM" id="SSF88723">
    <property type="entry name" value="PIN domain-like"/>
    <property type="match status" value="1"/>
</dbReference>
<evidence type="ECO:0000256" key="4">
    <source>
        <dbReference type="ARBA" id="ARBA00023242"/>
    </source>
</evidence>
<dbReference type="KEGG" id="wse:WALSEDRAFT_7106"/>
<evidence type="ECO:0000256" key="8">
    <source>
        <dbReference type="SAM" id="MobiDB-lite"/>
    </source>
</evidence>
<evidence type="ECO:0000313" key="10">
    <source>
        <dbReference type="EMBL" id="EIM23666.1"/>
    </source>
</evidence>
<keyword evidence="4" id="KW-0539">Nucleus</keyword>
<dbReference type="GeneID" id="18475821"/>
<comment type="similarity">
    <text evidence="6">Belongs to the UTP23/FCF1 family. UTP23 subfamily.</text>
</comment>
<comment type="function">
    <text evidence="5">Involved in rRNA-processing and ribosome biogenesis.</text>
</comment>
<organism evidence="10 11">
    <name type="scientific">Wallemia mellicola (strain ATCC MYA-4683 / CBS 633.66)</name>
    <name type="common">Wallemia sebi (CBS 633.66)</name>
    <dbReference type="NCBI Taxonomy" id="671144"/>
    <lineage>
        <taxon>Eukaryota</taxon>
        <taxon>Fungi</taxon>
        <taxon>Dikarya</taxon>
        <taxon>Basidiomycota</taxon>
        <taxon>Wallemiomycotina</taxon>
        <taxon>Wallemiomycetes</taxon>
        <taxon>Wallemiales</taxon>
        <taxon>Wallemiaceae</taxon>
        <taxon>Wallemia</taxon>
    </lineage>
</organism>
<dbReference type="OrthoDB" id="25675at2759"/>
<gene>
    <name evidence="10" type="ORF">WALSEDRAFT_7106</name>
</gene>
<feature type="compositionally biased region" description="Basic and acidic residues" evidence="8">
    <location>
        <begin position="170"/>
        <end position="182"/>
    </location>
</feature>
<dbReference type="InterPro" id="IPR006984">
    <property type="entry name" value="Fcf1/UTP23"/>
</dbReference>
<evidence type="ECO:0000256" key="3">
    <source>
        <dbReference type="ARBA" id="ARBA00022552"/>
    </source>
</evidence>
<evidence type="ECO:0000313" key="11">
    <source>
        <dbReference type="Proteomes" id="UP000005242"/>
    </source>
</evidence>
<feature type="domain" description="UTP23 sensor motif region" evidence="9">
    <location>
        <begin position="191"/>
        <end position="210"/>
    </location>
</feature>
<dbReference type="EMBL" id="JH668224">
    <property type="protein sequence ID" value="EIM23666.1"/>
    <property type="molecule type" value="Genomic_DNA"/>
</dbReference>
<dbReference type="PANTHER" id="PTHR12416">
    <property type="entry name" value="RRNA-PROCESSING PROTEIN UTP23 HOMOLOG"/>
    <property type="match status" value="1"/>
</dbReference>
<evidence type="ECO:0000256" key="2">
    <source>
        <dbReference type="ARBA" id="ARBA00022517"/>
    </source>
</evidence>
<proteinExistence type="inferred from homology"/>
<dbReference type="InParanoid" id="I4YI74"/>
<dbReference type="GO" id="GO:0032040">
    <property type="term" value="C:small-subunit processome"/>
    <property type="evidence" value="ECO:0007669"/>
    <property type="project" value="InterPro"/>
</dbReference>
<dbReference type="Pfam" id="PF24779">
    <property type="entry name" value="UTP23_sensor"/>
    <property type="match status" value="1"/>
</dbReference>
<keyword evidence="11" id="KW-1185">Reference proteome</keyword>
<dbReference type="AlphaFoldDB" id="I4YI74"/>
<dbReference type="STRING" id="671144.I4YI74"/>
<sequence length="234" mass="26885">MRQKRAKAYERLMAKYSRYFNFREPYQVLVDDEFATNIHKSRMDAQSVFNNALRGSTKILITQCTMQSLYSRGSEVQGVIDMAKGFERRKCNHKESLPVENCITDVVGPNNKHKYVIASTNNKLRKKLHSIPGIPILHYNRMVVVLEPPSDPTTKRINQIEGEKISQSLIEKKELDAELSDKEETEEGPKKKKRKGPKGPNPLSAKKKSKSNVVQHSEPVGTDQKKKKKSRRRH</sequence>
<evidence type="ECO:0000256" key="1">
    <source>
        <dbReference type="ARBA" id="ARBA00004604"/>
    </source>
</evidence>
<dbReference type="eggNOG" id="KOG3164">
    <property type="taxonomic scope" value="Eukaryota"/>
</dbReference>
<dbReference type="RefSeq" id="XP_006956131.1">
    <property type="nucleotide sequence ID" value="XM_006956069.1"/>
</dbReference>
<dbReference type="GO" id="GO:0006364">
    <property type="term" value="P:rRNA processing"/>
    <property type="evidence" value="ECO:0007669"/>
    <property type="project" value="UniProtKB-KW"/>
</dbReference>
<dbReference type="HOGENOM" id="CLU_053567_1_1_1"/>
<dbReference type="OMA" id="CCMQALY"/>
<dbReference type="CDD" id="cd09865">
    <property type="entry name" value="PIN_ScUtp23p-like"/>
    <property type="match status" value="1"/>
</dbReference>
<evidence type="ECO:0000256" key="7">
    <source>
        <dbReference type="ARBA" id="ARBA00076388"/>
    </source>
</evidence>
<keyword evidence="3" id="KW-0698">rRNA processing</keyword>
<dbReference type="Proteomes" id="UP000005242">
    <property type="component" value="Unassembled WGS sequence"/>
</dbReference>